<evidence type="ECO:0000313" key="2">
    <source>
        <dbReference type="Proteomes" id="UP000053257"/>
    </source>
</evidence>
<dbReference type="AlphaFoldDB" id="A0A0C3SB99"/>
<dbReference type="HOGENOM" id="CLU_611260_0_0_1"/>
<reference evidence="1 2" key="1">
    <citation type="journal article" date="2014" name="PLoS Genet.">
        <title>Analysis of the Phlebiopsis gigantea genome, transcriptome and secretome provides insight into its pioneer colonization strategies of wood.</title>
        <authorList>
            <person name="Hori C."/>
            <person name="Ishida T."/>
            <person name="Igarashi K."/>
            <person name="Samejima M."/>
            <person name="Suzuki H."/>
            <person name="Master E."/>
            <person name="Ferreira P."/>
            <person name="Ruiz-Duenas F.J."/>
            <person name="Held B."/>
            <person name="Canessa P."/>
            <person name="Larrondo L.F."/>
            <person name="Schmoll M."/>
            <person name="Druzhinina I.S."/>
            <person name="Kubicek C.P."/>
            <person name="Gaskell J.A."/>
            <person name="Kersten P."/>
            <person name="St John F."/>
            <person name="Glasner J."/>
            <person name="Sabat G."/>
            <person name="Splinter BonDurant S."/>
            <person name="Syed K."/>
            <person name="Yadav J."/>
            <person name="Mgbeahuruike A.C."/>
            <person name="Kovalchuk A."/>
            <person name="Asiegbu F.O."/>
            <person name="Lackner G."/>
            <person name="Hoffmeister D."/>
            <person name="Rencoret J."/>
            <person name="Gutierrez A."/>
            <person name="Sun H."/>
            <person name="Lindquist E."/>
            <person name="Barry K."/>
            <person name="Riley R."/>
            <person name="Grigoriev I.V."/>
            <person name="Henrissat B."/>
            <person name="Kues U."/>
            <person name="Berka R.M."/>
            <person name="Martinez A.T."/>
            <person name="Covert S.F."/>
            <person name="Blanchette R.A."/>
            <person name="Cullen D."/>
        </authorList>
    </citation>
    <scope>NUCLEOTIDE SEQUENCE [LARGE SCALE GENOMIC DNA]</scope>
    <source>
        <strain evidence="1 2">11061_1 CR5-6</strain>
    </source>
</reference>
<keyword evidence="2" id="KW-1185">Reference proteome</keyword>
<accession>A0A0C3SB99</accession>
<organism evidence="1 2">
    <name type="scientific">Phlebiopsis gigantea (strain 11061_1 CR5-6)</name>
    <name type="common">White-rot fungus</name>
    <name type="synonym">Peniophora gigantea</name>
    <dbReference type="NCBI Taxonomy" id="745531"/>
    <lineage>
        <taxon>Eukaryota</taxon>
        <taxon>Fungi</taxon>
        <taxon>Dikarya</taxon>
        <taxon>Basidiomycota</taxon>
        <taxon>Agaricomycotina</taxon>
        <taxon>Agaricomycetes</taxon>
        <taxon>Polyporales</taxon>
        <taxon>Phanerochaetaceae</taxon>
        <taxon>Phlebiopsis</taxon>
    </lineage>
</organism>
<name>A0A0C3SB99_PHLG1</name>
<sequence length="448" mass="51923">MMSKSSVYSTDLKKSEQISSLNDEPIGHTIAPEIIARICVFLANPFPMRGEDKHAIGQAALVGKYWARILRPHQFRSIIINSHDGARTFLDLAACSLWPKDFRICAYVEHISLMQYLDTWSWVHSILFHFPSNFFPHLKSSSLRLSSSNQEPIQLPKTIYHQLPRSPPPSRIQTLTIYGPSLRSDHSSTAKFKDACTLLSSAYIPRSVEFGELNWHTFNLEFELYSETADWRTFLLAFFQLGMSSLHAASIPVSNTTPHNQILPLTSETMTTLYDIAHSMLVECTCPICTYQKQRKTNLLYYTHRIQRDSKCKENQMTFEMDNSLTGHALRICQSSPHHLQYVELRIWIHWSYIQNDSSNLFTHDDDEIVKWWKINLKSLDELANKLNNDELCNFKFILLLKFYLPKGFDIKKFTPKSDCLIAYIEEQMPYMTTKEFLDITVQTVQGK</sequence>
<evidence type="ECO:0000313" key="1">
    <source>
        <dbReference type="EMBL" id="KIP07765.1"/>
    </source>
</evidence>
<proteinExistence type="predicted"/>
<dbReference type="EMBL" id="KN840491">
    <property type="protein sequence ID" value="KIP07765.1"/>
    <property type="molecule type" value="Genomic_DNA"/>
</dbReference>
<protein>
    <submittedName>
        <fullName evidence="1">Uncharacterized protein</fullName>
    </submittedName>
</protein>
<gene>
    <name evidence="1" type="ORF">PHLGIDRAFT_408334</name>
</gene>
<dbReference type="Proteomes" id="UP000053257">
    <property type="component" value="Unassembled WGS sequence"/>
</dbReference>